<accession>A0A2I2FVF8</accession>
<dbReference type="GeneID" id="36561467"/>
<evidence type="ECO:0000313" key="3">
    <source>
        <dbReference type="Proteomes" id="UP000234275"/>
    </source>
</evidence>
<reference evidence="2 3" key="1">
    <citation type="submission" date="2016-12" db="EMBL/GenBank/DDBJ databases">
        <title>The genomes of Aspergillus section Nigri reveals drivers in fungal speciation.</title>
        <authorList>
            <consortium name="DOE Joint Genome Institute"/>
            <person name="Vesth T.C."/>
            <person name="Nybo J."/>
            <person name="Theobald S."/>
            <person name="Brandl J."/>
            <person name="Frisvad J.C."/>
            <person name="Nielsen K.F."/>
            <person name="Lyhne E.K."/>
            <person name="Kogle M.E."/>
            <person name="Kuo A."/>
            <person name="Riley R."/>
            <person name="Clum A."/>
            <person name="Nolan M."/>
            <person name="Lipzen A."/>
            <person name="Salamov A."/>
            <person name="Henrissat B."/>
            <person name="Wiebenga A."/>
            <person name="De Vries R.P."/>
            <person name="Grigoriev I.V."/>
            <person name="Mortensen U.H."/>
            <person name="Andersen M.R."/>
            <person name="Baker S.E."/>
        </authorList>
    </citation>
    <scope>NUCLEOTIDE SEQUENCE [LARGE SCALE GENOMIC DNA]</scope>
    <source>
        <strain evidence="2 3">IBT 23096</strain>
    </source>
</reference>
<evidence type="ECO:0000256" key="1">
    <source>
        <dbReference type="SAM" id="MobiDB-lite"/>
    </source>
</evidence>
<organism evidence="2 3">
    <name type="scientific">Aspergillus steynii IBT 23096</name>
    <dbReference type="NCBI Taxonomy" id="1392250"/>
    <lineage>
        <taxon>Eukaryota</taxon>
        <taxon>Fungi</taxon>
        <taxon>Dikarya</taxon>
        <taxon>Ascomycota</taxon>
        <taxon>Pezizomycotina</taxon>
        <taxon>Eurotiomycetes</taxon>
        <taxon>Eurotiomycetidae</taxon>
        <taxon>Eurotiales</taxon>
        <taxon>Aspergillaceae</taxon>
        <taxon>Aspergillus</taxon>
        <taxon>Aspergillus subgen. Circumdati</taxon>
    </lineage>
</organism>
<feature type="region of interest" description="Disordered" evidence="1">
    <location>
        <begin position="1"/>
        <end position="88"/>
    </location>
</feature>
<dbReference type="OrthoDB" id="4494804at2759"/>
<evidence type="ECO:0000313" key="2">
    <source>
        <dbReference type="EMBL" id="PLB44629.1"/>
    </source>
</evidence>
<dbReference type="Proteomes" id="UP000234275">
    <property type="component" value="Unassembled WGS sequence"/>
</dbReference>
<dbReference type="AlphaFoldDB" id="A0A2I2FVF8"/>
<dbReference type="EMBL" id="MSFO01000009">
    <property type="protein sequence ID" value="PLB44629.1"/>
    <property type="molecule type" value="Genomic_DNA"/>
</dbReference>
<dbReference type="VEuPathDB" id="FungiDB:P170DRAFT_480377"/>
<dbReference type="RefSeq" id="XP_024699931.1">
    <property type="nucleotide sequence ID" value="XM_024853769.1"/>
</dbReference>
<feature type="compositionally biased region" description="Basic and acidic residues" evidence="1">
    <location>
        <begin position="1"/>
        <end position="11"/>
    </location>
</feature>
<name>A0A2I2FVF8_9EURO</name>
<feature type="compositionally biased region" description="Polar residues" evidence="1">
    <location>
        <begin position="25"/>
        <end position="34"/>
    </location>
</feature>
<comment type="caution">
    <text evidence="2">The sequence shown here is derived from an EMBL/GenBank/DDBJ whole genome shotgun (WGS) entry which is preliminary data.</text>
</comment>
<protein>
    <submittedName>
        <fullName evidence="2">Uncharacterized protein</fullName>
    </submittedName>
</protein>
<proteinExistence type="predicted"/>
<gene>
    <name evidence="2" type="ORF">P170DRAFT_480377</name>
</gene>
<sequence>MTSRFNREKFSNRATIKVPEDPADQDTQGNQQEGVASMEPNAQREFAAQGNQASSGSFQTGTWAAPETAERRGTRYSFTHDELADPDE</sequence>
<feature type="compositionally biased region" description="Polar residues" evidence="1">
    <location>
        <begin position="49"/>
        <end position="62"/>
    </location>
</feature>
<feature type="compositionally biased region" description="Basic and acidic residues" evidence="1">
    <location>
        <begin position="68"/>
        <end position="88"/>
    </location>
</feature>
<keyword evidence="3" id="KW-1185">Reference proteome</keyword>